<dbReference type="AlphaFoldDB" id="A0A4Y8ZS53"/>
<keyword evidence="2" id="KW-1185">Reference proteome</keyword>
<dbReference type="RefSeq" id="WP_135085234.1">
    <property type="nucleotide sequence ID" value="NZ_SPDV01000011.1"/>
</dbReference>
<reference evidence="1 2" key="1">
    <citation type="submission" date="2019-03" db="EMBL/GenBank/DDBJ databases">
        <title>Genome sequence of Sphingomonas sp. 17J27-24.</title>
        <authorList>
            <person name="Kim M."/>
            <person name="Maeng S."/>
            <person name="Sathiyaraj S."/>
        </authorList>
    </citation>
    <scope>NUCLEOTIDE SEQUENCE [LARGE SCALE GENOMIC DNA]</scope>
    <source>
        <strain evidence="1 2">17J27-24</strain>
    </source>
</reference>
<evidence type="ECO:0000313" key="2">
    <source>
        <dbReference type="Proteomes" id="UP000298213"/>
    </source>
</evidence>
<comment type="caution">
    <text evidence="1">The sequence shown here is derived from an EMBL/GenBank/DDBJ whole genome shotgun (WGS) entry which is preliminary data.</text>
</comment>
<gene>
    <name evidence="1" type="ORF">E2493_07275</name>
</gene>
<dbReference type="EMBL" id="SPDV01000011">
    <property type="protein sequence ID" value="TFI58860.1"/>
    <property type="molecule type" value="Genomic_DNA"/>
</dbReference>
<dbReference type="Proteomes" id="UP000298213">
    <property type="component" value="Unassembled WGS sequence"/>
</dbReference>
<organism evidence="1 2">
    <name type="scientific">Sphingomonas parva</name>
    <dbReference type="NCBI Taxonomy" id="2555898"/>
    <lineage>
        <taxon>Bacteria</taxon>
        <taxon>Pseudomonadati</taxon>
        <taxon>Pseudomonadota</taxon>
        <taxon>Alphaproteobacteria</taxon>
        <taxon>Sphingomonadales</taxon>
        <taxon>Sphingomonadaceae</taxon>
        <taxon>Sphingomonas</taxon>
    </lineage>
</organism>
<accession>A0A4Y8ZS53</accession>
<protein>
    <submittedName>
        <fullName evidence="1">Uncharacterized protein</fullName>
    </submittedName>
</protein>
<sequence>MPLYILPGILLAKALQPTAVTERPLVITVPAAVLNPGYWNVPVKICGKVVLDGMAEQVALRGSDQRLRIAPAAKGLPKTGVEDCLTGVVRRTDTEQRPSGARADTPPTAASRDLIFRLCSTQADCVE</sequence>
<name>A0A4Y8ZS53_9SPHN</name>
<evidence type="ECO:0000313" key="1">
    <source>
        <dbReference type="EMBL" id="TFI58860.1"/>
    </source>
</evidence>
<proteinExistence type="predicted"/>